<accession>A0A2K9Z709</accession>
<evidence type="ECO:0000313" key="1">
    <source>
        <dbReference type="EMBL" id="AUW43970.1"/>
    </source>
</evidence>
<organism evidence="1 2">
    <name type="scientific">Rhizobium leguminosarum</name>
    <dbReference type="NCBI Taxonomy" id="384"/>
    <lineage>
        <taxon>Bacteria</taxon>
        <taxon>Pseudomonadati</taxon>
        <taxon>Pseudomonadota</taxon>
        <taxon>Alphaproteobacteria</taxon>
        <taxon>Hyphomicrobiales</taxon>
        <taxon>Rhizobiaceae</taxon>
        <taxon>Rhizobium/Agrobacterium group</taxon>
        <taxon>Rhizobium</taxon>
    </lineage>
</organism>
<sequence length="121" mass="14168">MRRLGESFALREVLMPWRGTSVYDPARNTSIGTRNQAIKIPTEAGQTVARRRSRLRENWNSDRYVDQICLPEKPRNVATATVADWMPTRFREHVKDDDWMAPILIRDFGDWHMSIPEGVER</sequence>
<name>A0A2K9Z709_RHILE</name>
<evidence type="ECO:0000313" key="2">
    <source>
        <dbReference type="Proteomes" id="UP000238523"/>
    </source>
</evidence>
<protein>
    <submittedName>
        <fullName evidence="1">Uncharacterized protein</fullName>
    </submittedName>
</protein>
<reference evidence="1 2" key="1">
    <citation type="submission" date="2017-11" db="EMBL/GenBank/DDBJ databases">
        <title>Complete genome of Rhizobium leguminosarum Norway, an ineffective micro-symbiont.</title>
        <authorList>
            <person name="Hoffrichter A."/>
            <person name="Liang J."/>
            <person name="Brachmann A."/>
            <person name="Marin M."/>
        </authorList>
    </citation>
    <scope>NUCLEOTIDE SEQUENCE [LARGE SCALE GENOMIC DNA]</scope>
    <source>
        <strain evidence="1 2">Norway</strain>
    </source>
</reference>
<proteinExistence type="predicted"/>
<dbReference type="AlphaFoldDB" id="A0A2K9Z709"/>
<dbReference type="Proteomes" id="UP000238523">
    <property type="component" value="Chromosome"/>
</dbReference>
<dbReference type="EMBL" id="CP025012">
    <property type="protein sequence ID" value="AUW43970.1"/>
    <property type="molecule type" value="Genomic_DNA"/>
</dbReference>
<gene>
    <name evidence="1" type="ORF">CUJ84_Chr003639</name>
</gene>